<proteinExistence type="predicted"/>
<dbReference type="InterPro" id="IPR052026">
    <property type="entry name" value="ExeA_AAA_ATPase_DNA-bind"/>
</dbReference>
<dbReference type="InterPro" id="IPR003593">
    <property type="entry name" value="AAA+_ATPase"/>
</dbReference>
<dbReference type="SUPFAM" id="SSF52540">
    <property type="entry name" value="P-loop containing nucleoside triphosphate hydrolases"/>
    <property type="match status" value="1"/>
</dbReference>
<organism evidence="2 3">
    <name type="scientific">Primorskyibacter flagellatus</name>
    <dbReference type="NCBI Taxonomy" id="1387277"/>
    <lineage>
        <taxon>Bacteria</taxon>
        <taxon>Pseudomonadati</taxon>
        <taxon>Pseudomonadota</taxon>
        <taxon>Alphaproteobacteria</taxon>
        <taxon>Rhodobacterales</taxon>
        <taxon>Roseobacteraceae</taxon>
        <taxon>Primorskyibacter</taxon>
    </lineage>
</organism>
<dbReference type="STRING" id="1387277.SAMN06295998_12032"/>
<sequence>MVWGCSDAYRVTFTAVRSFTFVFEVSVKTDLYLQHFGFSERPFTLLPDPDFMFWSKAHKRAFSVLEYGLMTRAPLTVVTGEVGTGKTTLLQAMLADMSEDAVVGLISNAQGGRGDLLCWVLNAFDLAVAPGADYVTMFQQFVDFVLEQYARGHFVVLVIDEAQNLTPETLEELRMLTNVNSNKDELLQFVLLGQPELREMISQPELRQFAQRVSVSYHLTPMDRANTGDYIRFRLRSVDGTGDEISGEATDMIHEISGGVPRMINKICDLALVYAASAEVGQVVPDIVRELMEDGVILISRPDPLVLSKSFCIPSSEAAE</sequence>
<dbReference type="Proteomes" id="UP000192330">
    <property type="component" value="Unassembled WGS sequence"/>
</dbReference>
<accession>A0A1W2E144</accession>
<gene>
    <name evidence="2" type="ORF">SAMN06295998_12032</name>
</gene>
<evidence type="ECO:0000313" key="3">
    <source>
        <dbReference type="Proteomes" id="UP000192330"/>
    </source>
</evidence>
<dbReference type="SMART" id="SM00382">
    <property type="entry name" value="AAA"/>
    <property type="match status" value="1"/>
</dbReference>
<keyword evidence="3" id="KW-1185">Reference proteome</keyword>
<dbReference type="PANTHER" id="PTHR35894">
    <property type="entry name" value="GENERAL SECRETION PATHWAY PROTEIN A-RELATED"/>
    <property type="match status" value="1"/>
</dbReference>
<dbReference type="GO" id="GO:0016887">
    <property type="term" value="F:ATP hydrolysis activity"/>
    <property type="evidence" value="ECO:0007669"/>
    <property type="project" value="InterPro"/>
</dbReference>
<dbReference type="AlphaFoldDB" id="A0A1W2E144"/>
<dbReference type="EMBL" id="FWYD01000020">
    <property type="protein sequence ID" value="SMD03177.1"/>
    <property type="molecule type" value="Genomic_DNA"/>
</dbReference>
<name>A0A1W2E144_9RHOB</name>
<reference evidence="2 3" key="1">
    <citation type="submission" date="2017-04" db="EMBL/GenBank/DDBJ databases">
        <authorList>
            <person name="Afonso C.L."/>
            <person name="Miller P.J."/>
            <person name="Scott M.A."/>
            <person name="Spackman E."/>
            <person name="Goraichik I."/>
            <person name="Dimitrov K.M."/>
            <person name="Suarez D.L."/>
            <person name="Swayne D.E."/>
        </authorList>
    </citation>
    <scope>NUCLEOTIDE SEQUENCE [LARGE SCALE GENOMIC DNA]</scope>
    <source>
        <strain evidence="2 3">CGMCC 1.12644</strain>
    </source>
</reference>
<dbReference type="PANTHER" id="PTHR35894:SF1">
    <property type="entry name" value="PHOSPHORIBULOKINASE _ URIDINE KINASE FAMILY"/>
    <property type="match status" value="1"/>
</dbReference>
<protein>
    <submittedName>
        <fullName evidence="2">Type II secretion system protein A</fullName>
    </submittedName>
</protein>
<evidence type="ECO:0000259" key="1">
    <source>
        <dbReference type="SMART" id="SM00382"/>
    </source>
</evidence>
<dbReference type="InterPro" id="IPR049945">
    <property type="entry name" value="AAA_22"/>
</dbReference>
<dbReference type="InterPro" id="IPR027417">
    <property type="entry name" value="P-loop_NTPase"/>
</dbReference>
<evidence type="ECO:0000313" key="2">
    <source>
        <dbReference type="EMBL" id="SMD03177.1"/>
    </source>
</evidence>
<dbReference type="Gene3D" id="3.40.50.300">
    <property type="entry name" value="P-loop containing nucleotide triphosphate hydrolases"/>
    <property type="match status" value="1"/>
</dbReference>
<feature type="domain" description="AAA+ ATPase" evidence="1">
    <location>
        <begin position="72"/>
        <end position="303"/>
    </location>
</feature>
<dbReference type="Pfam" id="PF13401">
    <property type="entry name" value="AAA_22"/>
    <property type="match status" value="1"/>
</dbReference>